<dbReference type="PRINTS" id="PR01403">
    <property type="entry name" value="8OXTPHPHTASE"/>
</dbReference>
<comment type="catalytic activity">
    <reaction evidence="10">
        <text>2-oxo-ATP + H2O = 2-oxo-AMP + diphosphate + H(+)</text>
        <dbReference type="Rhea" id="RHEA:67392"/>
        <dbReference type="ChEBI" id="CHEBI:15377"/>
        <dbReference type="ChEBI" id="CHEBI:15378"/>
        <dbReference type="ChEBI" id="CHEBI:33019"/>
        <dbReference type="ChEBI" id="CHEBI:71395"/>
        <dbReference type="ChEBI" id="CHEBI:172878"/>
    </reaction>
    <physiologicalReaction direction="left-to-right" evidence="10">
        <dbReference type="Rhea" id="RHEA:67393"/>
    </physiologicalReaction>
</comment>
<evidence type="ECO:0000256" key="18">
    <source>
        <dbReference type="ARBA" id="ARBA00048002"/>
    </source>
</evidence>
<evidence type="ECO:0000256" key="21">
    <source>
        <dbReference type="ARBA" id="ARBA00053094"/>
    </source>
</evidence>
<dbReference type="InterPro" id="IPR000086">
    <property type="entry name" value="NUDIX_hydrolase_dom"/>
</dbReference>
<evidence type="ECO:0000256" key="12">
    <source>
        <dbReference type="ARBA" id="ARBA00026218"/>
    </source>
</evidence>
<organism evidence="23 24">
    <name type="scientific">Veillonella magna</name>
    <dbReference type="NCBI Taxonomy" id="464322"/>
    <lineage>
        <taxon>Bacteria</taxon>
        <taxon>Bacillati</taxon>
        <taxon>Bacillota</taxon>
        <taxon>Negativicutes</taxon>
        <taxon>Veillonellales</taxon>
        <taxon>Veillonellaceae</taxon>
        <taxon>Veillonella</taxon>
    </lineage>
</organism>
<reference evidence="23 24" key="1">
    <citation type="journal article" date="2021" name="Sci. Rep.">
        <title>The distribution of antibiotic resistance genes in chicken gut microbiota commensals.</title>
        <authorList>
            <person name="Juricova H."/>
            <person name="Matiasovicova J."/>
            <person name="Kubasova T."/>
            <person name="Cejkova D."/>
            <person name="Rychlik I."/>
        </authorList>
    </citation>
    <scope>NUCLEOTIDE SEQUENCE [LARGE SCALE GENOMIC DNA]</scope>
    <source>
        <strain evidence="23 24">An537</strain>
    </source>
</reference>
<accession>A0ABS2GGM6</accession>
<evidence type="ECO:0000256" key="1">
    <source>
        <dbReference type="ARBA" id="ARBA00001946"/>
    </source>
</evidence>
<feature type="domain" description="Nudix hydrolase" evidence="22">
    <location>
        <begin position="1"/>
        <end position="130"/>
    </location>
</feature>
<dbReference type="PANTHER" id="PTHR43758">
    <property type="entry name" value="7,8-DIHYDRO-8-OXOGUANINE TRIPHOSPHATASE"/>
    <property type="match status" value="1"/>
</dbReference>
<dbReference type="SUPFAM" id="SSF55811">
    <property type="entry name" value="Nudix"/>
    <property type="match status" value="1"/>
</dbReference>
<dbReference type="InterPro" id="IPR015797">
    <property type="entry name" value="NUDIX_hydrolase-like_dom_sf"/>
</dbReference>
<keyword evidence="6" id="KW-0460">Magnesium</keyword>
<dbReference type="InterPro" id="IPR003563">
    <property type="entry name" value="8ODP"/>
</dbReference>
<evidence type="ECO:0000256" key="19">
    <source>
        <dbReference type="ARBA" id="ARBA00048894"/>
    </source>
</evidence>
<evidence type="ECO:0000256" key="16">
    <source>
        <dbReference type="ARBA" id="ARBA00031927"/>
    </source>
</evidence>
<evidence type="ECO:0000313" key="23">
    <source>
        <dbReference type="EMBL" id="MBM6912677.1"/>
    </source>
</evidence>
<evidence type="ECO:0000256" key="4">
    <source>
        <dbReference type="ARBA" id="ARBA00022723"/>
    </source>
</evidence>
<keyword evidence="4" id="KW-0479">Metal-binding</keyword>
<evidence type="ECO:0000256" key="7">
    <source>
        <dbReference type="ARBA" id="ARBA00024448"/>
    </source>
</evidence>
<evidence type="ECO:0000259" key="22">
    <source>
        <dbReference type="PROSITE" id="PS51462"/>
    </source>
</evidence>
<comment type="catalytic activity">
    <reaction evidence="7">
        <text>8-oxo-dATP + H2O = 8-oxo-dAMP + diphosphate + H(+)</text>
        <dbReference type="Rhea" id="RHEA:65396"/>
        <dbReference type="ChEBI" id="CHEBI:15377"/>
        <dbReference type="ChEBI" id="CHEBI:15378"/>
        <dbReference type="ChEBI" id="CHEBI:33019"/>
        <dbReference type="ChEBI" id="CHEBI:71361"/>
        <dbReference type="ChEBI" id="CHEBI:172871"/>
    </reaction>
    <physiologicalReaction direction="left-to-right" evidence="7">
        <dbReference type="Rhea" id="RHEA:65397"/>
    </physiologicalReaction>
</comment>
<proteinExistence type="inferred from homology"/>
<evidence type="ECO:0000256" key="3">
    <source>
        <dbReference type="ARBA" id="ARBA00011245"/>
    </source>
</evidence>
<comment type="subunit">
    <text evidence="3">Monomer.</text>
</comment>
<evidence type="ECO:0000313" key="24">
    <source>
        <dbReference type="Proteomes" id="UP000707138"/>
    </source>
</evidence>
<evidence type="ECO:0000256" key="2">
    <source>
        <dbReference type="ARBA" id="ARBA00005582"/>
    </source>
</evidence>
<gene>
    <name evidence="23" type="ORF">H6A01_04985</name>
</gene>
<evidence type="ECO:0000256" key="15">
    <source>
        <dbReference type="ARBA" id="ARBA00030682"/>
    </source>
</evidence>
<keyword evidence="24" id="KW-1185">Reference proteome</keyword>
<dbReference type="EMBL" id="JACJLA010000007">
    <property type="protein sequence ID" value="MBM6912677.1"/>
    <property type="molecule type" value="Genomic_DNA"/>
</dbReference>
<comment type="catalytic activity">
    <reaction evidence="20">
        <text>N(6)-methyl-dATP + H2O = N(6)-methyl-dAMP + diphosphate + H(+)</text>
        <dbReference type="Rhea" id="RHEA:67604"/>
        <dbReference type="ChEBI" id="CHEBI:15377"/>
        <dbReference type="ChEBI" id="CHEBI:15378"/>
        <dbReference type="ChEBI" id="CHEBI:33019"/>
        <dbReference type="ChEBI" id="CHEBI:169976"/>
        <dbReference type="ChEBI" id="CHEBI:172872"/>
    </reaction>
    <physiologicalReaction direction="left-to-right" evidence="20">
        <dbReference type="Rhea" id="RHEA:67605"/>
    </physiologicalReaction>
</comment>
<comment type="catalytic activity">
    <reaction evidence="19">
        <text>O(6)-methyl-dGTP + H2O = O(6)-methyl-dGMP + diphosphate + H(+)</text>
        <dbReference type="Rhea" id="RHEA:67600"/>
        <dbReference type="ChEBI" id="CHEBI:15377"/>
        <dbReference type="ChEBI" id="CHEBI:15378"/>
        <dbReference type="ChEBI" id="CHEBI:33019"/>
        <dbReference type="ChEBI" id="CHEBI:169974"/>
        <dbReference type="ChEBI" id="CHEBI:169975"/>
    </reaction>
    <physiologicalReaction direction="left-to-right" evidence="19">
        <dbReference type="Rhea" id="RHEA:67601"/>
    </physiologicalReaction>
</comment>
<evidence type="ECO:0000256" key="13">
    <source>
        <dbReference type="ARBA" id="ARBA00029673"/>
    </source>
</evidence>
<comment type="caution">
    <text evidence="23">The sequence shown here is derived from an EMBL/GenBank/DDBJ whole genome shotgun (WGS) entry which is preliminary data.</text>
</comment>
<dbReference type="Pfam" id="PF00293">
    <property type="entry name" value="NUDIX"/>
    <property type="match status" value="1"/>
</dbReference>
<keyword evidence="5" id="KW-0378">Hydrolase</keyword>
<dbReference type="EC" id="3.6.1.56" evidence="11"/>
<dbReference type="Proteomes" id="UP000707138">
    <property type="component" value="Unassembled WGS sequence"/>
</dbReference>
<evidence type="ECO:0000256" key="11">
    <source>
        <dbReference type="ARBA" id="ARBA00026103"/>
    </source>
</evidence>
<dbReference type="CDD" id="cd03427">
    <property type="entry name" value="NUDIX_MTH1_Nudt1"/>
    <property type="match status" value="1"/>
</dbReference>
<evidence type="ECO:0000256" key="14">
    <source>
        <dbReference type="ARBA" id="ARBA00030634"/>
    </source>
</evidence>
<comment type="catalytic activity">
    <reaction evidence="8">
        <text>2-oxo-dATP + H2O = 2-oxo-dAMP + diphosphate + H(+)</text>
        <dbReference type="Rhea" id="RHEA:31583"/>
        <dbReference type="ChEBI" id="CHEBI:15377"/>
        <dbReference type="ChEBI" id="CHEBI:15378"/>
        <dbReference type="ChEBI" id="CHEBI:33019"/>
        <dbReference type="ChEBI" id="CHEBI:63212"/>
        <dbReference type="ChEBI" id="CHEBI:77897"/>
        <dbReference type="EC" id="3.6.1.56"/>
    </reaction>
    <physiologicalReaction direction="left-to-right" evidence="8">
        <dbReference type="Rhea" id="RHEA:31584"/>
    </physiologicalReaction>
</comment>
<protein>
    <recommendedName>
        <fullName evidence="12">Oxidized purine nucleoside triphosphate hydrolase</fullName>
        <ecNumber evidence="11">3.6.1.56</ecNumber>
    </recommendedName>
    <alternativeName>
        <fullName evidence="16">2-hydroxy-dATP diphosphatase</fullName>
    </alternativeName>
    <alternativeName>
        <fullName evidence="15">7,8-dihydro-8-oxoguanine triphosphatase</fullName>
    </alternativeName>
    <alternativeName>
        <fullName evidence="14">8-oxo-dGTPase</fullName>
    </alternativeName>
    <alternativeName>
        <fullName evidence="17">Methylated purine nucleoside triphosphate hydrolase</fullName>
    </alternativeName>
    <alternativeName>
        <fullName evidence="13">Nucleoside diphosphate-linked moiety X motif 1</fullName>
    </alternativeName>
</protein>
<evidence type="ECO:0000256" key="6">
    <source>
        <dbReference type="ARBA" id="ARBA00022842"/>
    </source>
</evidence>
<evidence type="ECO:0000256" key="20">
    <source>
        <dbReference type="ARBA" id="ARBA00049032"/>
    </source>
</evidence>
<dbReference type="RefSeq" id="WP_205087765.1">
    <property type="nucleotide sequence ID" value="NZ_JACJLA010000007.1"/>
</dbReference>
<sequence>MKPTTLGFPVDGNGNILLGRKRRGFGADKYNGFGGKVQDGEIFRDCMVRELLEEVSLVADPNHLEAVALFDFVFPAAPELTHIGYVYMISQYEGLPLMSEEMEPQWFAIQDIPYESMWKGDRVWLPELFKGYRLKGVITFADDNEAVDHMWLQPVETIAELEDEVLCKEWIYEGYSHE</sequence>
<evidence type="ECO:0000256" key="9">
    <source>
        <dbReference type="ARBA" id="ARBA00024486"/>
    </source>
</evidence>
<evidence type="ECO:0000256" key="17">
    <source>
        <dbReference type="ARBA" id="ARBA00032071"/>
    </source>
</evidence>
<comment type="similarity">
    <text evidence="2">Belongs to the Nudix hydrolase family.</text>
</comment>
<evidence type="ECO:0000256" key="8">
    <source>
        <dbReference type="ARBA" id="ARBA00024459"/>
    </source>
</evidence>
<evidence type="ECO:0000256" key="10">
    <source>
        <dbReference type="ARBA" id="ARBA00024596"/>
    </source>
</evidence>
<comment type="catalytic activity">
    <reaction evidence="9">
        <text>8-oxo-dGTP + H2O = 8-oxo-dGMP + diphosphate + H(+)</text>
        <dbReference type="Rhea" id="RHEA:31575"/>
        <dbReference type="ChEBI" id="CHEBI:15377"/>
        <dbReference type="ChEBI" id="CHEBI:15378"/>
        <dbReference type="ChEBI" id="CHEBI:33019"/>
        <dbReference type="ChEBI" id="CHEBI:63224"/>
        <dbReference type="ChEBI" id="CHEBI:77896"/>
    </reaction>
    <physiologicalReaction direction="left-to-right" evidence="9">
        <dbReference type="Rhea" id="RHEA:31576"/>
    </physiologicalReaction>
</comment>
<comment type="catalytic activity">
    <reaction evidence="18">
        <text>N(6)-methyl-ATP + H2O = N(6)-methyl-AMP + diphosphate + H(+)</text>
        <dbReference type="Rhea" id="RHEA:67608"/>
        <dbReference type="ChEBI" id="CHEBI:15377"/>
        <dbReference type="ChEBI" id="CHEBI:15378"/>
        <dbReference type="ChEBI" id="CHEBI:33019"/>
        <dbReference type="ChEBI" id="CHEBI:144842"/>
        <dbReference type="ChEBI" id="CHEBI:172873"/>
    </reaction>
    <physiologicalReaction direction="left-to-right" evidence="18">
        <dbReference type="Rhea" id="RHEA:67609"/>
    </physiologicalReaction>
</comment>
<dbReference type="PANTHER" id="PTHR43758:SF2">
    <property type="entry name" value="OXIDIZED PURINE NUCLEOSIDE TRIPHOSPHATE HYDROLASE"/>
    <property type="match status" value="1"/>
</dbReference>
<comment type="function">
    <text evidence="21">Oxidized purine nucleoside triphosphate hydrolase which is a prominent sanitizer of the oxidized nucleotide pool. Catalyzes the hydrolysis of 2-oxo-dATP (2-hydroxy-dATP) into 2-oxo-dAMP. Also has a significant hydrolase activity toward 2-oxo-ATP, 8-oxo-dGTP and 8-oxo-dATP. Through the hydrolysis of oxidized purine nucleoside triphosphates, prevents their incorporation into DNA and the subsequent transversions A:T to C:G and G:C to T:A. Also catalyzes the hydrolysis of methylated purine nucleoside triphosphate preventing their integration into DNA. Through this antimutagenic activity protects cells from oxidative stress.</text>
</comment>
<dbReference type="Gene3D" id="3.90.79.10">
    <property type="entry name" value="Nucleoside Triphosphate Pyrophosphohydrolase"/>
    <property type="match status" value="1"/>
</dbReference>
<evidence type="ECO:0000256" key="5">
    <source>
        <dbReference type="ARBA" id="ARBA00022801"/>
    </source>
</evidence>
<name>A0ABS2GGM6_9FIRM</name>
<dbReference type="PROSITE" id="PS51462">
    <property type="entry name" value="NUDIX"/>
    <property type="match status" value="1"/>
</dbReference>
<comment type="cofactor">
    <cofactor evidence="1">
        <name>Mg(2+)</name>
        <dbReference type="ChEBI" id="CHEBI:18420"/>
    </cofactor>
</comment>